<keyword evidence="2" id="KW-0812">Transmembrane</keyword>
<proteinExistence type="predicted"/>
<accession>A0AAC9LN39</accession>
<name>A0AAC9LN39_9FLAO</name>
<evidence type="ECO:0000313" key="3">
    <source>
        <dbReference type="EMBL" id="APY00417.1"/>
    </source>
</evidence>
<feature type="region of interest" description="Disordered" evidence="1">
    <location>
        <begin position="50"/>
        <end position="71"/>
    </location>
</feature>
<keyword evidence="4" id="KW-1185">Reference proteome</keyword>
<dbReference type="KEGG" id="lvn:BWR22_08825"/>
<feature type="transmembrane region" description="Helical" evidence="2">
    <location>
        <begin position="6"/>
        <end position="27"/>
    </location>
</feature>
<dbReference type="RefSeq" id="WP_076733323.1">
    <property type="nucleotide sequence ID" value="NZ_CP019352.1"/>
</dbReference>
<keyword evidence="2" id="KW-1133">Transmembrane helix</keyword>
<reference evidence="3 4" key="1">
    <citation type="submission" date="2017-01" db="EMBL/GenBank/DDBJ databases">
        <title>Complete genome of Lacinutrix venerupis DOK2-8 isolated from seawater in Dokdo.</title>
        <authorList>
            <person name="Chi W.-J."/>
            <person name="Kim J.H."/>
        </authorList>
    </citation>
    <scope>NUCLEOTIDE SEQUENCE [LARGE SCALE GENOMIC DNA]</scope>
    <source>
        <strain evidence="3 4">DOK2-8</strain>
    </source>
</reference>
<gene>
    <name evidence="3" type="ORF">BWR22_08825</name>
</gene>
<protein>
    <submittedName>
        <fullName evidence="3">Uncharacterized protein</fullName>
    </submittedName>
</protein>
<organism evidence="3 4">
    <name type="scientific">Lacinutrix venerupis</name>
    <dbReference type="NCBI Taxonomy" id="1486034"/>
    <lineage>
        <taxon>Bacteria</taxon>
        <taxon>Pseudomonadati</taxon>
        <taxon>Bacteroidota</taxon>
        <taxon>Flavobacteriia</taxon>
        <taxon>Flavobacteriales</taxon>
        <taxon>Flavobacteriaceae</taxon>
        <taxon>Lacinutrix</taxon>
    </lineage>
</organism>
<dbReference type="AlphaFoldDB" id="A0AAC9LN39"/>
<dbReference type="EMBL" id="CP019352">
    <property type="protein sequence ID" value="APY00417.1"/>
    <property type="molecule type" value="Genomic_DNA"/>
</dbReference>
<sequence length="71" mass="8246">MPALAIETISTLLIIGVLVLVMIPYILQRIKLKKEETLLKEQDKKLEEMLNRQNTSAKPEYDDFTNGHLYE</sequence>
<dbReference type="Proteomes" id="UP000187506">
    <property type="component" value="Chromosome"/>
</dbReference>
<evidence type="ECO:0000313" key="4">
    <source>
        <dbReference type="Proteomes" id="UP000187506"/>
    </source>
</evidence>
<evidence type="ECO:0000256" key="1">
    <source>
        <dbReference type="SAM" id="MobiDB-lite"/>
    </source>
</evidence>
<evidence type="ECO:0000256" key="2">
    <source>
        <dbReference type="SAM" id="Phobius"/>
    </source>
</evidence>
<keyword evidence="2" id="KW-0472">Membrane</keyword>